<proteinExistence type="predicted"/>
<reference evidence="2 3" key="1">
    <citation type="submission" date="2021-06" db="EMBL/GenBank/DDBJ databases">
        <authorList>
            <person name="Kallberg Y."/>
            <person name="Tangrot J."/>
            <person name="Rosling A."/>
        </authorList>
    </citation>
    <scope>NUCLEOTIDE SEQUENCE [LARGE SCALE GENOMIC DNA]</scope>
    <source>
        <strain evidence="2 3">120-4 pot B 10/14</strain>
    </source>
</reference>
<evidence type="ECO:0000313" key="2">
    <source>
        <dbReference type="EMBL" id="CAG8756278.1"/>
    </source>
</evidence>
<dbReference type="Proteomes" id="UP000789901">
    <property type="component" value="Unassembled WGS sequence"/>
</dbReference>
<accession>A0ABN7VCR8</accession>
<comment type="caution">
    <text evidence="2">The sequence shown here is derived from an EMBL/GenBank/DDBJ whole genome shotgun (WGS) entry which is preliminary data.</text>
</comment>
<evidence type="ECO:0000313" key="3">
    <source>
        <dbReference type="Proteomes" id="UP000789901"/>
    </source>
</evidence>
<gene>
    <name evidence="2" type="ORF">GMARGA_LOCUS16951</name>
</gene>
<organism evidence="2 3">
    <name type="scientific">Gigaspora margarita</name>
    <dbReference type="NCBI Taxonomy" id="4874"/>
    <lineage>
        <taxon>Eukaryota</taxon>
        <taxon>Fungi</taxon>
        <taxon>Fungi incertae sedis</taxon>
        <taxon>Mucoromycota</taxon>
        <taxon>Glomeromycotina</taxon>
        <taxon>Glomeromycetes</taxon>
        <taxon>Diversisporales</taxon>
        <taxon>Gigasporaceae</taxon>
        <taxon>Gigaspora</taxon>
    </lineage>
</organism>
<sequence length="106" mass="11974">MNLEAELQQRDIKENVMQSDDENYYALINNPPISRMKGQKCQKHIALFNDGAQKSENLISTGSSNISNESIGVSGIEIDETQLQTSQEDNHNKDIQEQSQDEYGNQ</sequence>
<protein>
    <submittedName>
        <fullName evidence="2">752_t:CDS:1</fullName>
    </submittedName>
</protein>
<evidence type="ECO:0000256" key="1">
    <source>
        <dbReference type="SAM" id="MobiDB-lite"/>
    </source>
</evidence>
<feature type="compositionally biased region" description="Polar residues" evidence="1">
    <location>
        <begin position="97"/>
        <end position="106"/>
    </location>
</feature>
<name>A0ABN7VCR8_GIGMA</name>
<feature type="region of interest" description="Disordered" evidence="1">
    <location>
        <begin position="73"/>
        <end position="106"/>
    </location>
</feature>
<keyword evidence="3" id="KW-1185">Reference proteome</keyword>
<dbReference type="EMBL" id="CAJVQB010012540">
    <property type="protein sequence ID" value="CAG8756278.1"/>
    <property type="molecule type" value="Genomic_DNA"/>
</dbReference>